<keyword evidence="3" id="KW-1185">Reference proteome</keyword>
<reference evidence="2 3" key="1">
    <citation type="submission" date="2016-11" db="EMBL/GenBank/DDBJ databases">
        <authorList>
            <person name="Jaros S."/>
            <person name="Januszkiewicz K."/>
            <person name="Wedrychowicz H."/>
        </authorList>
    </citation>
    <scope>NUCLEOTIDE SEQUENCE [LARGE SCALE GENOMIC DNA]</scope>
    <source>
        <strain evidence="2 3">DSM 16917</strain>
    </source>
</reference>
<name>A0A1M5ZFP4_9GAMM</name>
<dbReference type="Proteomes" id="UP000184268">
    <property type="component" value="Unassembled WGS sequence"/>
</dbReference>
<dbReference type="PANTHER" id="PTHR17985">
    <property type="entry name" value="SER/THR-RICH PROTEIN T10 IN DGCR REGION"/>
    <property type="match status" value="1"/>
</dbReference>
<evidence type="ECO:0000313" key="2">
    <source>
        <dbReference type="EMBL" id="SHI23057.1"/>
    </source>
</evidence>
<sequence>MCLTAFRWQPDSPIPLLLLANRDEFYQRPTEPTHQWTEGIWAGRDSQAGGTWMGWGPGGRLALITNHRRIGQAEGRVSRGLLVSEYLQSTLSAEAYLQQLQHHDDDYSGFNLLLWDRSGGYYYSNRQRQIQPLQPGLYGLSNDLLDTPWPKVTRLKNALAQQLVSSPQPSAEALLDLLLEPTQAEDSALPDTGLELAWERALSAIFIHTPSYGTRSSTLWQWQRDGTLHWHERQHHGDGAGRTTRSWTLGSVDPG</sequence>
<dbReference type="Pfam" id="PF05742">
    <property type="entry name" value="TANGO2"/>
    <property type="match status" value="1"/>
</dbReference>
<evidence type="ECO:0000313" key="3">
    <source>
        <dbReference type="Proteomes" id="UP000184268"/>
    </source>
</evidence>
<dbReference type="AlphaFoldDB" id="A0A1M5ZFP4"/>
<gene>
    <name evidence="2" type="ORF">SAMN02745129_0241</name>
</gene>
<feature type="region of interest" description="Disordered" evidence="1">
    <location>
        <begin position="233"/>
        <end position="255"/>
    </location>
</feature>
<dbReference type="OrthoDB" id="4380123at2"/>
<evidence type="ECO:0000256" key="1">
    <source>
        <dbReference type="SAM" id="MobiDB-lite"/>
    </source>
</evidence>
<dbReference type="RefSeq" id="WP_067662304.1">
    <property type="nucleotide sequence ID" value="NZ_FQXG01000011.1"/>
</dbReference>
<dbReference type="STRING" id="299255.SAMN02745129_0241"/>
<protein>
    <submittedName>
        <fullName evidence="2">Uncharacterized conserved protein, contains NRDE domain</fullName>
    </submittedName>
</protein>
<proteinExistence type="predicted"/>
<dbReference type="EMBL" id="FQXG01000011">
    <property type="protein sequence ID" value="SHI23057.1"/>
    <property type="molecule type" value="Genomic_DNA"/>
</dbReference>
<dbReference type="InterPro" id="IPR008551">
    <property type="entry name" value="TANGO2"/>
</dbReference>
<dbReference type="PANTHER" id="PTHR17985:SF8">
    <property type="entry name" value="TRANSPORT AND GOLGI ORGANIZATION PROTEIN 2 HOMOLOG"/>
    <property type="match status" value="1"/>
</dbReference>
<organism evidence="2 3">
    <name type="scientific">Ferrimonas marina</name>
    <dbReference type="NCBI Taxonomy" id="299255"/>
    <lineage>
        <taxon>Bacteria</taxon>
        <taxon>Pseudomonadati</taxon>
        <taxon>Pseudomonadota</taxon>
        <taxon>Gammaproteobacteria</taxon>
        <taxon>Alteromonadales</taxon>
        <taxon>Ferrimonadaceae</taxon>
        <taxon>Ferrimonas</taxon>
    </lineage>
</organism>
<accession>A0A1M5ZFP4</accession>